<feature type="domain" description="HTH cro/C1-type" evidence="1">
    <location>
        <begin position="21"/>
        <end position="74"/>
    </location>
</feature>
<dbReference type="Gene3D" id="1.10.260.40">
    <property type="entry name" value="lambda repressor-like DNA-binding domains"/>
    <property type="match status" value="1"/>
</dbReference>
<dbReference type="PROSITE" id="PS50943">
    <property type="entry name" value="HTH_CROC1"/>
    <property type="match status" value="1"/>
</dbReference>
<dbReference type="AlphaFoldDB" id="A0A964XNI4"/>
<dbReference type="CDD" id="cd00093">
    <property type="entry name" value="HTH_XRE"/>
    <property type="match status" value="1"/>
</dbReference>
<dbReference type="InterPro" id="IPR001387">
    <property type="entry name" value="Cro/C1-type_HTH"/>
</dbReference>
<dbReference type="SUPFAM" id="SSF47413">
    <property type="entry name" value="lambda repressor-like DNA-binding domains"/>
    <property type="match status" value="1"/>
</dbReference>
<dbReference type="RefSeq" id="WP_161699698.1">
    <property type="nucleotide sequence ID" value="NZ_JAAAHS010000153.1"/>
</dbReference>
<dbReference type="Pfam" id="PF19054">
    <property type="entry name" value="DUF5753"/>
    <property type="match status" value="1"/>
</dbReference>
<proteinExistence type="predicted"/>
<protein>
    <submittedName>
        <fullName evidence="2">Helix-turn-helix domain-containing protein</fullName>
    </submittedName>
</protein>
<evidence type="ECO:0000313" key="3">
    <source>
        <dbReference type="Proteomes" id="UP000598297"/>
    </source>
</evidence>
<keyword evidence="3" id="KW-1185">Reference proteome</keyword>
<dbReference type="InterPro" id="IPR010982">
    <property type="entry name" value="Lambda_DNA-bd_dom_sf"/>
</dbReference>
<organism evidence="2 3">
    <name type="scientific">Streptomyces boluensis</name>
    <dbReference type="NCBI Taxonomy" id="1775135"/>
    <lineage>
        <taxon>Bacteria</taxon>
        <taxon>Bacillati</taxon>
        <taxon>Actinomycetota</taxon>
        <taxon>Actinomycetes</taxon>
        <taxon>Kitasatosporales</taxon>
        <taxon>Streptomycetaceae</taxon>
        <taxon>Streptomyces</taxon>
    </lineage>
</organism>
<reference evidence="2" key="1">
    <citation type="submission" date="2020-01" db="EMBL/GenBank/DDBJ databases">
        <title>Whole-genome analyses of novel actinobacteria.</title>
        <authorList>
            <person name="Sahin N."/>
        </authorList>
    </citation>
    <scope>NUCLEOTIDE SEQUENCE</scope>
    <source>
        <strain evidence="2">YC537</strain>
    </source>
</reference>
<gene>
    <name evidence="2" type="ORF">GUY60_19770</name>
</gene>
<dbReference type="OrthoDB" id="2897536at2"/>
<dbReference type="EMBL" id="JAAAHS010000153">
    <property type="protein sequence ID" value="NBE53618.1"/>
    <property type="molecule type" value="Genomic_DNA"/>
</dbReference>
<comment type="caution">
    <text evidence="2">The sequence shown here is derived from an EMBL/GenBank/DDBJ whole genome shotgun (WGS) entry which is preliminary data.</text>
</comment>
<dbReference type="InterPro" id="IPR043917">
    <property type="entry name" value="DUF5753"/>
</dbReference>
<dbReference type="Pfam" id="PF13560">
    <property type="entry name" value="HTH_31"/>
    <property type="match status" value="1"/>
</dbReference>
<dbReference type="SMART" id="SM00530">
    <property type="entry name" value="HTH_XRE"/>
    <property type="match status" value="1"/>
</dbReference>
<dbReference type="GO" id="GO:0003677">
    <property type="term" value="F:DNA binding"/>
    <property type="evidence" value="ECO:0007669"/>
    <property type="project" value="InterPro"/>
</dbReference>
<sequence>MVNRKELDPEESPKAKFGQRLRMLREGQGWTQDDLSERMGYSATHISAVETGRRSPTTRFSHSADKALGTGEQLERQGRAVRNTALLEGFPEFVKHESQAVEIRLFELGIIPGLLQTPEYAAAIARGAVRRGAITEQQAEERLTLLARRQAAIDRTPAPMTHVVLDESCIRRPVGGSTTMTAQLDRLSEFAEQPNTVFQVAPFDLGERRAFDLPVTLVALADRSHISYAESAQQGRLERDMRFVQPMLTAYHQLQAESLSQAESVAMINRLRKGTP</sequence>
<evidence type="ECO:0000313" key="2">
    <source>
        <dbReference type="EMBL" id="NBE53618.1"/>
    </source>
</evidence>
<name>A0A964XNI4_9ACTN</name>
<evidence type="ECO:0000259" key="1">
    <source>
        <dbReference type="PROSITE" id="PS50943"/>
    </source>
</evidence>
<dbReference type="Proteomes" id="UP000598297">
    <property type="component" value="Unassembled WGS sequence"/>
</dbReference>
<accession>A0A964XNI4</accession>